<feature type="transmembrane region" description="Helical" evidence="2">
    <location>
        <begin position="100"/>
        <end position="119"/>
    </location>
</feature>
<keyword evidence="2" id="KW-0812">Transmembrane</keyword>
<feature type="transmembrane region" description="Helical" evidence="2">
    <location>
        <begin position="59"/>
        <end position="79"/>
    </location>
</feature>
<feature type="transmembrane region" description="Helical" evidence="2">
    <location>
        <begin position="389"/>
        <end position="408"/>
    </location>
</feature>
<evidence type="ECO:0000313" key="4">
    <source>
        <dbReference type="EMBL" id="KJL18853.1"/>
    </source>
</evidence>
<name>A0A0F0KDC1_9MICO</name>
<proteinExistence type="predicted"/>
<dbReference type="InterPro" id="IPR002656">
    <property type="entry name" value="Acyl_transf_3_dom"/>
</dbReference>
<evidence type="ECO:0000256" key="1">
    <source>
        <dbReference type="SAM" id="MobiDB-lite"/>
    </source>
</evidence>
<keyword evidence="5" id="KW-1185">Reference proteome</keyword>
<feature type="transmembrane region" description="Helical" evidence="2">
    <location>
        <begin position="165"/>
        <end position="184"/>
    </location>
</feature>
<organism evidence="4 5">
    <name type="scientific">Microbacterium azadirachtae</name>
    <dbReference type="NCBI Taxonomy" id="582680"/>
    <lineage>
        <taxon>Bacteria</taxon>
        <taxon>Bacillati</taxon>
        <taxon>Actinomycetota</taxon>
        <taxon>Actinomycetes</taxon>
        <taxon>Micrococcales</taxon>
        <taxon>Microbacteriaceae</taxon>
        <taxon>Microbacterium</taxon>
    </lineage>
</organism>
<feature type="transmembrane region" description="Helical" evidence="2">
    <location>
        <begin position="363"/>
        <end position="383"/>
    </location>
</feature>
<sequence length="441" mass="47399">MARAVPRIPPDRDLSIDFVRAICLPVVVLLHALQMGIAGDPLRAFNALAEWKPLTAITWVGMIMPTFFIAGGFAGITTWRRVHGAGGSAAEYIRGRMLRLARPVLLAMLAVLLTLGVLALCGADPGFLRSFAFRLAEPLWFIAVYAICTSFVPLMAALHRRAAWATYFALAGGAVAVDLADRYLHVPIGALNWLFVWLFVQQLGFGVRDQWYSRRPRWLLLLLALVAYGLMAVAVFGMGYDPDMIANLNPPTVLLLLLGLAQVYLFTLLQPTIRAAMRMRPVLVTIGALGTFGMVVYLWHTVAMAVVVGVQLALGLPFPPVLTPTWWITRVPWVLAIVVVIALLCLVVPRLERVWPPERRRSMPLAGAVTCAAVLVVSVGWVLTQGYLSWGTGVAIALLAAAIAWLTAGGPGSSSEPQPGAAGGPAEVRAGAPRPGPGAQA</sequence>
<accession>A0A0F0KDC1</accession>
<evidence type="ECO:0000313" key="5">
    <source>
        <dbReference type="Proteomes" id="UP000033448"/>
    </source>
</evidence>
<dbReference type="EMBL" id="JYIT01000085">
    <property type="protein sequence ID" value="KJL18853.1"/>
    <property type="molecule type" value="Genomic_DNA"/>
</dbReference>
<feature type="transmembrane region" description="Helical" evidence="2">
    <location>
        <begin position="219"/>
        <end position="240"/>
    </location>
</feature>
<feature type="transmembrane region" description="Helical" evidence="2">
    <location>
        <begin position="333"/>
        <end position="351"/>
    </location>
</feature>
<dbReference type="OrthoDB" id="8206682at2"/>
<keyword evidence="4" id="KW-0808">Transferase</keyword>
<dbReference type="PATRIC" id="fig|582680.7.peg.3381"/>
<keyword evidence="4" id="KW-0012">Acyltransferase</keyword>
<dbReference type="Proteomes" id="UP000033448">
    <property type="component" value="Unassembled WGS sequence"/>
</dbReference>
<gene>
    <name evidence="4" type="ORF">RL72_03325</name>
</gene>
<feature type="region of interest" description="Disordered" evidence="1">
    <location>
        <begin position="411"/>
        <end position="441"/>
    </location>
</feature>
<reference evidence="4 5" key="1">
    <citation type="submission" date="2015-02" db="EMBL/GenBank/DDBJ databases">
        <title>Draft genome sequences of ten Microbacterium spp. with emphasis on heavy metal contaminated environments.</title>
        <authorList>
            <person name="Corretto E."/>
        </authorList>
    </citation>
    <scope>NUCLEOTIDE SEQUENCE [LARGE SCALE GENOMIC DNA]</scope>
    <source>
        <strain evidence="4 5">DSM 23848</strain>
    </source>
</reference>
<keyword evidence="2" id="KW-0472">Membrane</keyword>
<dbReference type="RefSeq" id="WP_052674469.1">
    <property type="nucleotide sequence ID" value="NZ_FNGQ01000001.1"/>
</dbReference>
<feature type="transmembrane region" description="Helical" evidence="2">
    <location>
        <begin position="139"/>
        <end position="158"/>
    </location>
</feature>
<feature type="compositionally biased region" description="Low complexity" evidence="1">
    <location>
        <begin position="413"/>
        <end position="441"/>
    </location>
</feature>
<feature type="transmembrane region" description="Helical" evidence="2">
    <location>
        <begin position="252"/>
        <end position="270"/>
    </location>
</feature>
<feature type="transmembrane region" description="Helical" evidence="2">
    <location>
        <begin position="282"/>
        <end position="313"/>
    </location>
</feature>
<dbReference type="GO" id="GO:0016747">
    <property type="term" value="F:acyltransferase activity, transferring groups other than amino-acyl groups"/>
    <property type="evidence" value="ECO:0007669"/>
    <property type="project" value="InterPro"/>
</dbReference>
<dbReference type="Pfam" id="PF01757">
    <property type="entry name" value="Acyl_transf_3"/>
    <property type="match status" value="1"/>
</dbReference>
<evidence type="ECO:0000259" key="3">
    <source>
        <dbReference type="Pfam" id="PF01757"/>
    </source>
</evidence>
<feature type="transmembrane region" description="Helical" evidence="2">
    <location>
        <begin position="190"/>
        <end position="207"/>
    </location>
</feature>
<keyword evidence="2" id="KW-1133">Transmembrane helix</keyword>
<evidence type="ECO:0000256" key="2">
    <source>
        <dbReference type="SAM" id="Phobius"/>
    </source>
</evidence>
<dbReference type="AlphaFoldDB" id="A0A0F0KDC1"/>
<comment type="caution">
    <text evidence="4">The sequence shown here is derived from an EMBL/GenBank/DDBJ whole genome shotgun (WGS) entry which is preliminary data.</text>
</comment>
<feature type="transmembrane region" description="Helical" evidence="2">
    <location>
        <begin position="21"/>
        <end position="39"/>
    </location>
</feature>
<protein>
    <submittedName>
        <fullName evidence="4">Acyltransferase family protein</fullName>
    </submittedName>
</protein>
<feature type="domain" description="Acyltransferase 3" evidence="3">
    <location>
        <begin position="14"/>
        <end position="343"/>
    </location>
</feature>